<gene>
    <name evidence="1" type="ORF">ALC62_13288</name>
</gene>
<keyword evidence="2" id="KW-1185">Reference proteome</keyword>
<evidence type="ECO:0000313" key="1">
    <source>
        <dbReference type="EMBL" id="KYM96055.1"/>
    </source>
</evidence>
<organism evidence="1 2">
    <name type="scientific">Cyphomyrmex costatus</name>
    <dbReference type="NCBI Taxonomy" id="456900"/>
    <lineage>
        <taxon>Eukaryota</taxon>
        <taxon>Metazoa</taxon>
        <taxon>Ecdysozoa</taxon>
        <taxon>Arthropoda</taxon>
        <taxon>Hexapoda</taxon>
        <taxon>Insecta</taxon>
        <taxon>Pterygota</taxon>
        <taxon>Neoptera</taxon>
        <taxon>Endopterygota</taxon>
        <taxon>Hymenoptera</taxon>
        <taxon>Apocrita</taxon>
        <taxon>Aculeata</taxon>
        <taxon>Formicoidea</taxon>
        <taxon>Formicidae</taxon>
        <taxon>Myrmicinae</taxon>
        <taxon>Cyphomyrmex</taxon>
    </lineage>
</organism>
<reference evidence="1 2" key="1">
    <citation type="submission" date="2016-03" db="EMBL/GenBank/DDBJ databases">
        <title>Cyphomyrmex costatus WGS genome.</title>
        <authorList>
            <person name="Nygaard S."/>
            <person name="Hu H."/>
            <person name="Boomsma J."/>
            <person name="Zhang G."/>
        </authorList>
    </citation>
    <scope>NUCLEOTIDE SEQUENCE [LARGE SCALE GENOMIC DNA]</scope>
    <source>
        <strain evidence="1">MS0001</strain>
        <tissue evidence="1">Whole body</tissue>
    </source>
</reference>
<protein>
    <recommendedName>
        <fullName evidence="3">DUF4806 domain-containing protein</fullName>
    </recommendedName>
</protein>
<dbReference type="AlphaFoldDB" id="A0A151IA48"/>
<accession>A0A151IA48</accession>
<dbReference type="STRING" id="456900.A0A151IA48"/>
<evidence type="ECO:0008006" key="3">
    <source>
        <dbReference type="Google" id="ProtNLM"/>
    </source>
</evidence>
<proteinExistence type="predicted"/>
<dbReference type="EMBL" id="KQ978238">
    <property type="protein sequence ID" value="KYM96055.1"/>
    <property type="molecule type" value="Genomic_DNA"/>
</dbReference>
<sequence length="123" mass="14434">MNCILHCVKLKEKRRRALQKPIWLPLSTEAEMQSFEKVNEERYEEVVDYLEYVGGFTVKEAINLAFKEVIKDSLTMLYTWFGRENGPQPLYRTRIIMAIYGTTLFSINIKYLKNCKGEQGLVC</sequence>
<dbReference type="Proteomes" id="UP000078542">
    <property type="component" value="Unassembled WGS sequence"/>
</dbReference>
<evidence type="ECO:0000313" key="2">
    <source>
        <dbReference type="Proteomes" id="UP000078542"/>
    </source>
</evidence>
<name>A0A151IA48_9HYME</name>